<dbReference type="Pfam" id="PF07526">
    <property type="entry name" value="POX"/>
    <property type="match status" value="1"/>
</dbReference>
<evidence type="ECO:0000256" key="1">
    <source>
        <dbReference type="ARBA" id="ARBA00004123"/>
    </source>
</evidence>
<gene>
    <name evidence="11" type="ORF">TCM_042098</name>
</gene>
<dbReference type="Proteomes" id="UP000026915">
    <property type="component" value="Chromosome 9"/>
</dbReference>
<evidence type="ECO:0000256" key="5">
    <source>
        <dbReference type="ARBA" id="ARBA00023155"/>
    </source>
</evidence>
<evidence type="ECO:0000313" key="12">
    <source>
        <dbReference type="Proteomes" id="UP000026915"/>
    </source>
</evidence>
<evidence type="ECO:0000256" key="4">
    <source>
        <dbReference type="ARBA" id="ARBA00023125"/>
    </source>
</evidence>
<dbReference type="InterPro" id="IPR006563">
    <property type="entry name" value="POX_dom"/>
</dbReference>
<dbReference type="STRING" id="3641.A0A061GYR6"/>
<dbReference type="FunFam" id="1.10.10.60:FF:000117">
    <property type="entry name" value="BEL1-like homeodomain protein 9"/>
    <property type="match status" value="1"/>
</dbReference>
<evidence type="ECO:0000256" key="9">
    <source>
        <dbReference type="SAM" id="MobiDB-lite"/>
    </source>
</evidence>
<dbReference type="InterPro" id="IPR050224">
    <property type="entry name" value="TALE_homeobox"/>
</dbReference>
<protein>
    <submittedName>
        <fullName evidence="11">BEL1-like homeodomain 8, putative</fullName>
    </submittedName>
</protein>
<feature type="compositionally biased region" description="Polar residues" evidence="9">
    <location>
        <begin position="380"/>
        <end position="402"/>
    </location>
</feature>
<dbReference type="InterPro" id="IPR008422">
    <property type="entry name" value="KN_HD"/>
</dbReference>
<keyword evidence="12" id="KW-1185">Reference proteome</keyword>
<keyword evidence="3" id="KW-0805">Transcription regulation</keyword>
<dbReference type="EMBL" id="CM001887">
    <property type="protein sequence ID" value="EOY34417.1"/>
    <property type="molecule type" value="Genomic_DNA"/>
</dbReference>
<dbReference type="eggNOG" id="KOG0773">
    <property type="taxonomic scope" value="Eukaryota"/>
</dbReference>
<evidence type="ECO:0000256" key="7">
    <source>
        <dbReference type="ARBA" id="ARBA00023242"/>
    </source>
</evidence>
<dbReference type="OMA" id="MEMSGFR"/>
<proteinExistence type="inferred from homology"/>
<dbReference type="Gene3D" id="1.10.10.60">
    <property type="entry name" value="Homeodomain-like"/>
    <property type="match status" value="1"/>
</dbReference>
<dbReference type="PANTHER" id="PTHR11850">
    <property type="entry name" value="HOMEOBOX PROTEIN TRANSCRIPTION FACTORS"/>
    <property type="match status" value="1"/>
</dbReference>
<dbReference type="Pfam" id="PF05920">
    <property type="entry name" value="Homeobox_KN"/>
    <property type="match status" value="1"/>
</dbReference>
<dbReference type="PROSITE" id="PS50071">
    <property type="entry name" value="HOMEOBOX_2"/>
    <property type="match status" value="1"/>
</dbReference>
<evidence type="ECO:0000256" key="8">
    <source>
        <dbReference type="PROSITE-ProRule" id="PRU00108"/>
    </source>
</evidence>
<comment type="similarity">
    <text evidence="2">Belongs to the TALE/BELL homeobox family.</text>
</comment>
<dbReference type="GO" id="GO:0003677">
    <property type="term" value="F:DNA binding"/>
    <property type="evidence" value="ECO:0007669"/>
    <property type="project" value="UniProtKB-UniRule"/>
</dbReference>
<evidence type="ECO:0000256" key="3">
    <source>
        <dbReference type="ARBA" id="ARBA00023015"/>
    </source>
</evidence>
<feature type="compositionally biased region" description="Basic and acidic residues" evidence="9">
    <location>
        <begin position="360"/>
        <end position="370"/>
    </location>
</feature>
<evidence type="ECO:0000256" key="6">
    <source>
        <dbReference type="ARBA" id="ARBA00023163"/>
    </source>
</evidence>
<accession>A0A061GYR6</accession>
<evidence type="ECO:0000256" key="2">
    <source>
        <dbReference type="ARBA" id="ARBA00006454"/>
    </source>
</evidence>
<dbReference type="SUPFAM" id="SSF46689">
    <property type="entry name" value="Homeodomain-like"/>
    <property type="match status" value="1"/>
</dbReference>
<dbReference type="InterPro" id="IPR009057">
    <property type="entry name" value="Homeodomain-like_sf"/>
</dbReference>
<comment type="subcellular location">
    <subcellularLocation>
        <location evidence="1 8">Nucleus</location>
    </subcellularLocation>
</comment>
<evidence type="ECO:0000259" key="10">
    <source>
        <dbReference type="PROSITE" id="PS50071"/>
    </source>
</evidence>
<organism evidence="11 12">
    <name type="scientific">Theobroma cacao</name>
    <name type="common">Cacao</name>
    <name type="synonym">Cocoa</name>
    <dbReference type="NCBI Taxonomy" id="3641"/>
    <lineage>
        <taxon>Eukaryota</taxon>
        <taxon>Viridiplantae</taxon>
        <taxon>Streptophyta</taxon>
        <taxon>Embryophyta</taxon>
        <taxon>Tracheophyta</taxon>
        <taxon>Spermatophyta</taxon>
        <taxon>Magnoliopsida</taxon>
        <taxon>eudicotyledons</taxon>
        <taxon>Gunneridae</taxon>
        <taxon>Pentapetalae</taxon>
        <taxon>rosids</taxon>
        <taxon>malvids</taxon>
        <taxon>Malvales</taxon>
        <taxon>Malvaceae</taxon>
        <taxon>Byttnerioideae</taxon>
        <taxon>Theobroma</taxon>
    </lineage>
</organism>
<evidence type="ECO:0000313" key="11">
    <source>
        <dbReference type="EMBL" id="EOY34417.1"/>
    </source>
</evidence>
<dbReference type="InterPro" id="IPR001356">
    <property type="entry name" value="HD"/>
</dbReference>
<keyword evidence="4 8" id="KW-0238">DNA-binding</keyword>
<feature type="region of interest" description="Disordered" evidence="9">
    <location>
        <begin position="705"/>
        <end position="727"/>
    </location>
</feature>
<feature type="domain" description="Homeobox" evidence="10">
    <location>
        <begin position="629"/>
        <end position="692"/>
    </location>
</feature>
<dbReference type="FunCoup" id="A0A061GYR6">
    <property type="interactions" value="14"/>
</dbReference>
<feature type="region of interest" description="Disordered" evidence="9">
    <location>
        <begin position="1"/>
        <end position="21"/>
    </location>
</feature>
<name>A0A061GYR6_THECC</name>
<keyword evidence="5 8" id="KW-0371">Homeobox</keyword>
<feature type="region of interest" description="Disordered" evidence="9">
    <location>
        <begin position="353"/>
        <end position="403"/>
    </location>
</feature>
<sequence length="841" mass="92570">MDMSKFRPESHVAQQSRRDKLRVQQSSNLVQYLEDFPNSLEQGSSVHPELNPDLVQVRNVRNANLLYDPTLVSSSVIHFSTNSNILTPQRDAMLQQELQTAQQNRQNPAEESSFSGMSHTILSKLNASSKVSGDPQGCGNWKSVDSQHSCDWMVGYASGLADRESNQNPMFVGEVLSNNARESNMSAATQYLKPNYSAYQDVQSTLSNPGSEISSHESKKHYGDLHFVSPSLYQNALQDVVTTSSIATQGLEVASLVQPNVRETARGSWIDYCGNQSSSLHFDNAGAWMNRPLVEHCQQWGGELGFLASKSSEELRTGASDATTQGLSLSLSSNPTPKICGAGQFAEEYGSDHGFNSKPGEFRDSQDSKSSKPGYLYSMQKPSVTSKSSGKSHQDTGGTSTYAYRHTGPLGPFTGYATILKNSRFLKPAQELLDEFCHMTNAKIVKICDASEGISGELSVSASADAANAVDMEAGASKGNNSGASSSSFYSSNEIRVDVGIGSSSGEPCRPEYQQKKAKLLYLQEEVCRRYKLYHQQMQMAVSSFESVAGLNAATPYISLALKTVTRNFRCLRNAISDQIRHISRALGEEFLSPTTGTSSSKGDINMSRLKFVGQKSGGVNMGFLEPQQHGWRPQRGLPERSVAILRAWLFEHFLHPYPTDTDKHMLATQTGLSRNQVSNWFINARVRVWKPMVEEIHMLESKGLAEGQNSSKNDGKSGEGGPSWLNEDQSINRSCINVLSDKQLACSDMHVEGITGEEHWNHEKRSRMDFHIPTTMEGSLMGFAPYQPSRLEMGGLGAVSLTLGLRHGVESAQQHQQQYQRQEDQLRPQFGGQMIHDFAG</sequence>
<dbReference type="InParanoid" id="A0A061GYR6"/>
<dbReference type="SMART" id="SM00574">
    <property type="entry name" value="POX"/>
    <property type="match status" value="1"/>
</dbReference>
<reference evidence="11 12" key="1">
    <citation type="journal article" date="2013" name="Genome Biol.">
        <title>The genome sequence of the most widely cultivated cacao type and its use to identify candidate genes regulating pod color.</title>
        <authorList>
            <person name="Motamayor J.C."/>
            <person name="Mockaitis K."/>
            <person name="Schmutz J."/>
            <person name="Haiminen N."/>
            <person name="Iii D.L."/>
            <person name="Cornejo O."/>
            <person name="Findley S.D."/>
            <person name="Zheng P."/>
            <person name="Utro F."/>
            <person name="Royaert S."/>
            <person name="Saski C."/>
            <person name="Jenkins J."/>
            <person name="Podicheti R."/>
            <person name="Zhao M."/>
            <person name="Scheffler B.E."/>
            <person name="Stack J.C."/>
            <person name="Feltus F.A."/>
            <person name="Mustiga G.M."/>
            <person name="Amores F."/>
            <person name="Phillips W."/>
            <person name="Marelli J.P."/>
            <person name="May G.D."/>
            <person name="Shapiro H."/>
            <person name="Ma J."/>
            <person name="Bustamante C.D."/>
            <person name="Schnell R.J."/>
            <person name="Main D."/>
            <person name="Gilbert D."/>
            <person name="Parida L."/>
            <person name="Kuhn D.N."/>
        </authorList>
    </citation>
    <scope>NUCLEOTIDE SEQUENCE [LARGE SCALE GENOMIC DNA]</scope>
    <source>
        <strain evidence="12">cv. Matina 1-6</strain>
    </source>
</reference>
<dbReference type="AlphaFoldDB" id="A0A061GYR6"/>
<dbReference type="HOGENOM" id="CLU_018605_0_0_1"/>
<feature type="DNA-binding region" description="Homeobox" evidence="8">
    <location>
        <begin position="631"/>
        <end position="693"/>
    </location>
</feature>
<dbReference type="CDD" id="cd00086">
    <property type="entry name" value="homeodomain"/>
    <property type="match status" value="1"/>
</dbReference>
<keyword evidence="6" id="KW-0804">Transcription</keyword>
<keyword evidence="7 8" id="KW-0539">Nucleus</keyword>
<dbReference type="SMART" id="SM00389">
    <property type="entry name" value="HOX"/>
    <property type="match status" value="1"/>
</dbReference>
<dbReference type="GO" id="GO:0005634">
    <property type="term" value="C:nucleus"/>
    <property type="evidence" value="ECO:0000318"/>
    <property type="project" value="GO_Central"/>
</dbReference>
<dbReference type="GO" id="GO:0006355">
    <property type="term" value="P:regulation of DNA-templated transcription"/>
    <property type="evidence" value="ECO:0007669"/>
    <property type="project" value="InterPro"/>
</dbReference>
<dbReference type="Gramene" id="EOY34417">
    <property type="protein sequence ID" value="EOY34417"/>
    <property type="gene ID" value="TCM_042098"/>
</dbReference>